<evidence type="ECO:0000313" key="3">
    <source>
        <dbReference type="Proteomes" id="UP001199106"/>
    </source>
</evidence>
<dbReference type="AlphaFoldDB" id="A0AAD4I456"/>
<keyword evidence="3" id="KW-1185">Reference proteome</keyword>
<feature type="region of interest" description="Disordered" evidence="1">
    <location>
        <begin position="247"/>
        <end position="290"/>
    </location>
</feature>
<feature type="region of interest" description="Disordered" evidence="1">
    <location>
        <begin position="1"/>
        <end position="110"/>
    </location>
</feature>
<feature type="compositionally biased region" description="Low complexity" evidence="1">
    <location>
        <begin position="499"/>
        <end position="510"/>
    </location>
</feature>
<sequence>MSTATRATTTTPTGSSRLPRRPQSDKPLPSPPVAQILDPNSPPKASRTLVDAFTPSPTLREYPILPPENIPPRLSSKRSSLPTRSPIDSRSRTSFSGDEGTRVKRLSWHSSVSRSSAEIGPILTISGDADAVILGQRDSIPAVPAIPTVLPERITQPRSFSGLTSRISRATTSRAELTIATASPVSSARELTANGSPVVKISPIRSMQPPRQPSLDANSPRSLSSVYQTLPGAATISKTSVVLSNAERSVSPMLDRSATPTPEPRVPTPPLRDLPEPPNSSVEELPEETSELTIAPEVDDLLSVSKVRKKTSGLKDISPLLSSFNRPGNNDSVPNISIAGLSSPSLPQPKHSHDTVSTWGLSKPKVSETARSISIDTPKGRGIPKRRPSRYQPYTPVVSSSPADDTPPEDQNKEILATKLKAKRSVRGLFSRDKARVKTPEMAASKQGFMSATRSSLAKVMRDSKSLSKVHLPRKSESRSQIRLDHVVNKRCNHPGLFAASNDNNNATSAQEPMPEKPDQANEMFHDMVDRIESQPEHSPERLRHVQIAEVCETLRGRSLMLEELLLTVQTKQCIIRAAEYSRNASISALEAELNARDAELHADRAALELKRLKQLFDGVEIDARSMNFMRDRFTSADRGHHVTEEETRQGILSAMRTAC</sequence>
<feature type="region of interest" description="Disordered" evidence="1">
    <location>
        <begin position="342"/>
        <end position="410"/>
    </location>
</feature>
<gene>
    <name evidence="2" type="ORF">G6011_02008</name>
</gene>
<feature type="compositionally biased region" description="Low complexity" evidence="1">
    <location>
        <begin position="71"/>
        <end position="86"/>
    </location>
</feature>
<reference evidence="2" key="1">
    <citation type="submission" date="2021-07" db="EMBL/GenBank/DDBJ databases">
        <title>Genome Resource of American Ginseng Black Spot Pathogen Alternaria panax.</title>
        <authorList>
            <person name="Qiu C."/>
            <person name="Wang W."/>
            <person name="Liu Z."/>
        </authorList>
    </citation>
    <scope>NUCLEOTIDE SEQUENCE</scope>
    <source>
        <strain evidence="2">BNCC115425</strain>
    </source>
</reference>
<name>A0AAD4I456_9PLEO</name>
<accession>A0AAD4I456</accession>
<feature type="region of interest" description="Disordered" evidence="1">
    <location>
        <begin position="201"/>
        <end position="223"/>
    </location>
</feature>
<evidence type="ECO:0000256" key="1">
    <source>
        <dbReference type="SAM" id="MobiDB-lite"/>
    </source>
</evidence>
<feature type="compositionally biased region" description="Low complexity" evidence="1">
    <location>
        <begin position="1"/>
        <end position="17"/>
    </location>
</feature>
<feature type="compositionally biased region" description="Pro residues" evidence="1">
    <location>
        <begin position="261"/>
        <end position="278"/>
    </location>
</feature>
<feature type="region of interest" description="Disordered" evidence="1">
    <location>
        <begin position="496"/>
        <end position="517"/>
    </location>
</feature>
<dbReference type="EMBL" id="JAANER010000006">
    <property type="protein sequence ID" value="KAG9188085.1"/>
    <property type="molecule type" value="Genomic_DNA"/>
</dbReference>
<dbReference type="Proteomes" id="UP001199106">
    <property type="component" value="Unassembled WGS sequence"/>
</dbReference>
<comment type="caution">
    <text evidence="2">The sequence shown here is derived from an EMBL/GenBank/DDBJ whole genome shotgun (WGS) entry which is preliminary data.</text>
</comment>
<proteinExistence type="predicted"/>
<protein>
    <submittedName>
        <fullName evidence="2">Uncharacterized protein</fullName>
    </submittedName>
</protein>
<organism evidence="2 3">
    <name type="scientific">Alternaria panax</name>
    <dbReference type="NCBI Taxonomy" id="48097"/>
    <lineage>
        <taxon>Eukaryota</taxon>
        <taxon>Fungi</taxon>
        <taxon>Dikarya</taxon>
        <taxon>Ascomycota</taxon>
        <taxon>Pezizomycotina</taxon>
        <taxon>Dothideomycetes</taxon>
        <taxon>Pleosporomycetidae</taxon>
        <taxon>Pleosporales</taxon>
        <taxon>Pleosporineae</taxon>
        <taxon>Pleosporaceae</taxon>
        <taxon>Alternaria</taxon>
        <taxon>Alternaria sect. Panax</taxon>
    </lineage>
</organism>
<evidence type="ECO:0000313" key="2">
    <source>
        <dbReference type="EMBL" id="KAG9188085.1"/>
    </source>
</evidence>